<name>A0AA46WVY1_RHORH</name>
<proteinExistence type="predicted"/>
<evidence type="ECO:0000256" key="1">
    <source>
        <dbReference type="SAM" id="Phobius"/>
    </source>
</evidence>
<accession>A0AA46WVY1</accession>
<reference evidence="2 3" key="1">
    <citation type="journal article" date="2021" name="Front. Microbiol.">
        <title>Bacterial Transformation of Aromatic Monomers in Softwood Black Liquor.</title>
        <authorList>
            <person name="Navas L.E."/>
            <person name="Dexter G."/>
            <person name="Liu J."/>
            <person name="Levy-Booth D."/>
            <person name="Cho M."/>
            <person name="Jang S.K."/>
            <person name="Mansfield S.D."/>
            <person name="Renneckar S."/>
            <person name="Mohn W.W."/>
            <person name="Eltis L.D."/>
        </authorList>
    </citation>
    <scope>NUCLEOTIDE SEQUENCE [LARGE SCALE GENOMIC DNA]</scope>
    <source>
        <strain evidence="2 3">GD02</strain>
    </source>
</reference>
<sequence>MTIGGIMTDLSMPAAGSDRFEGLSETWRFRFEFFAAYGVPGSLKTSPEYTTAFRVLPMRQRIKLNMNLLGFLFGIFYLLHLRLWKKALVVFGVGLVLGLLAVALALPSTVDTALTLGLWLYVASRVNVYHYENRMLGRQTWGL</sequence>
<dbReference type="EMBL" id="CP083974">
    <property type="protein sequence ID" value="UZF45349.1"/>
    <property type="molecule type" value="Genomic_DNA"/>
</dbReference>
<feature type="transmembrane region" description="Helical" evidence="1">
    <location>
        <begin position="87"/>
        <end position="106"/>
    </location>
</feature>
<dbReference type="InterPro" id="IPR024399">
    <property type="entry name" value="DUF2628"/>
</dbReference>
<dbReference type="Proteomes" id="UP001162740">
    <property type="component" value="Chromosome"/>
</dbReference>
<gene>
    <name evidence="2" type="ORF">KUM34_001130</name>
</gene>
<keyword evidence="1" id="KW-0472">Membrane</keyword>
<dbReference type="RefSeq" id="WP_229582252.1">
    <property type="nucleotide sequence ID" value="NZ_CP083974.1"/>
</dbReference>
<evidence type="ECO:0000313" key="2">
    <source>
        <dbReference type="EMBL" id="UZF45349.1"/>
    </source>
</evidence>
<keyword evidence="1" id="KW-0812">Transmembrane</keyword>
<keyword evidence="1" id="KW-1133">Transmembrane helix</keyword>
<protein>
    <submittedName>
        <fullName evidence="2">DUF2628 domain-containing protein</fullName>
    </submittedName>
</protein>
<feature type="transmembrane region" description="Helical" evidence="1">
    <location>
        <begin position="64"/>
        <end position="81"/>
    </location>
</feature>
<dbReference type="Pfam" id="PF10947">
    <property type="entry name" value="DUF2628"/>
    <property type="match status" value="1"/>
</dbReference>
<dbReference type="AlphaFoldDB" id="A0AA46WVY1"/>
<evidence type="ECO:0000313" key="3">
    <source>
        <dbReference type="Proteomes" id="UP001162740"/>
    </source>
</evidence>
<organism evidence="2 3">
    <name type="scientific">Rhodococcus rhodochrous</name>
    <dbReference type="NCBI Taxonomy" id="1829"/>
    <lineage>
        <taxon>Bacteria</taxon>
        <taxon>Bacillati</taxon>
        <taxon>Actinomycetota</taxon>
        <taxon>Actinomycetes</taxon>
        <taxon>Mycobacteriales</taxon>
        <taxon>Nocardiaceae</taxon>
        <taxon>Rhodococcus</taxon>
    </lineage>
</organism>